<dbReference type="Proteomes" id="UP000316079">
    <property type="component" value="Unassembled WGS sequence"/>
</dbReference>
<comment type="caution">
    <text evidence="2">The sequence shown here is derived from an EMBL/GenBank/DDBJ whole genome shotgun (WGS) entry which is preliminary data.</text>
</comment>
<proteinExistence type="predicted"/>
<protein>
    <recommendedName>
        <fullName evidence="1">Thioredoxin domain-containing protein</fullName>
    </recommendedName>
</protein>
<evidence type="ECO:0000313" key="3">
    <source>
        <dbReference type="Proteomes" id="UP000316079"/>
    </source>
</evidence>
<dbReference type="STRING" id="623744.A0A553RAF6"/>
<name>A0A553RAF6_9TELE</name>
<dbReference type="InterPro" id="IPR036249">
    <property type="entry name" value="Thioredoxin-like_sf"/>
</dbReference>
<dbReference type="Gene3D" id="3.40.30.10">
    <property type="entry name" value="Glutaredoxin"/>
    <property type="match status" value="1"/>
</dbReference>
<accession>A0A553RAF6</accession>
<evidence type="ECO:0000313" key="2">
    <source>
        <dbReference type="EMBL" id="TRY99168.1"/>
    </source>
</evidence>
<keyword evidence="3" id="KW-1185">Reference proteome</keyword>
<dbReference type="EMBL" id="SRMA01025094">
    <property type="protein sequence ID" value="TRY99168.1"/>
    <property type="molecule type" value="Genomic_DNA"/>
</dbReference>
<feature type="domain" description="Thioredoxin" evidence="1">
    <location>
        <begin position="3"/>
        <end position="47"/>
    </location>
</feature>
<dbReference type="SUPFAM" id="SSF52833">
    <property type="entry name" value="Thioredoxin-like"/>
    <property type="match status" value="1"/>
</dbReference>
<dbReference type="Pfam" id="PF00085">
    <property type="entry name" value="Thioredoxin"/>
    <property type="match status" value="1"/>
</dbReference>
<dbReference type="AlphaFoldDB" id="A0A553RAF6"/>
<dbReference type="OrthoDB" id="415696at2759"/>
<evidence type="ECO:0000259" key="1">
    <source>
        <dbReference type="Pfam" id="PF00085"/>
    </source>
</evidence>
<dbReference type="InterPro" id="IPR013766">
    <property type="entry name" value="Thioredoxin_domain"/>
</dbReference>
<organism evidence="2 3">
    <name type="scientific">Danionella cerebrum</name>
    <dbReference type="NCBI Taxonomy" id="2873325"/>
    <lineage>
        <taxon>Eukaryota</taxon>
        <taxon>Metazoa</taxon>
        <taxon>Chordata</taxon>
        <taxon>Craniata</taxon>
        <taxon>Vertebrata</taxon>
        <taxon>Euteleostomi</taxon>
        <taxon>Actinopterygii</taxon>
        <taxon>Neopterygii</taxon>
        <taxon>Teleostei</taxon>
        <taxon>Ostariophysi</taxon>
        <taxon>Cypriniformes</taxon>
        <taxon>Danionidae</taxon>
        <taxon>Danioninae</taxon>
        <taxon>Danionella</taxon>
    </lineage>
</organism>
<sequence>MNDVMAELAKEHKHTMFVKLEAEAVPEVSEKYEIASVPTFLFFKEERGWKISPLLEWSRPKRDAERGKNWAINAACLVEFAQS</sequence>
<reference evidence="2 3" key="1">
    <citation type="journal article" date="2019" name="Sci. Data">
        <title>Hybrid genome assembly and annotation of Danionella translucida.</title>
        <authorList>
            <person name="Kadobianskyi M."/>
            <person name="Schulze L."/>
            <person name="Schuelke M."/>
            <person name="Judkewitz B."/>
        </authorList>
    </citation>
    <scope>NUCLEOTIDE SEQUENCE [LARGE SCALE GENOMIC DNA]</scope>
    <source>
        <strain evidence="2 3">Bolton</strain>
    </source>
</reference>
<gene>
    <name evidence="2" type="ORF">DNTS_030571</name>
</gene>